<feature type="region of interest" description="Disordered" evidence="2">
    <location>
        <begin position="257"/>
        <end position="313"/>
    </location>
</feature>
<feature type="coiled-coil region" evidence="1">
    <location>
        <begin position="341"/>
        <end position="394"/>
    </location>
</feature>
<protein>
    <submittedName>
        <fullName evidence="3">Uncharacterized protein F15D2.14</fullName>
    </submittedName>
</protein>
<dbReference type="EMBL" id="AC068667">
    <property type="protein sequence ID" value="AAG51736.1"/>
    <property type="molecule type" value="Genomic_DNA"/>
</dbReference>
<feature type="compositionally biased region" description="Polar residues" evidence="2">
    <location>
        <begin position="487"/>
        <end position="500"/>
    </location>
</feature>
<reference evidence="3" key="2">
    <citation type="submission" date="2000-05" db="EMBL/GenBank/DDBJ databases">
        <title>Arabidopsis thaliana chromosome 1 BAC F15D2 genomic sequence.</title>
        <authorList>
            <person name="Lin X."/>
            <person name="Kaul S."/>
            <person name="Town C.D."/>
            <person name="Benito M."/>
            <person name="Creasy T.H."/>
            <person name="Haas B.J."/>
            <person name="Wu D."/>
            <person name="Maiti R."/>
            <person name="Ronning C.M."/>
            <person name="Koo H."/>
            <person name="Fujii C.Y."/>
            <person name="Utterback T.R."/>
            <person name="Barnstead M.E."/>
            <person name="Bowman C.L."/>
            <person name="White O."/>
            <person name="Nierman W.C."/>
            <person name="Fraser C.M."/>
        </authorList>
    </citation>
    <scope>NUCLEOTIDE SEQUENCE</scope>
</reference>
<proteinExistence type="predicted"/>
<feature type="compositionally biased region" description="Basic and acidic residues" evidence="2">
    <location>
        <begin position="268"/>
        <end position="307"/>
    </location>
</feature>
<dbReference type="PIR" id="F86418">
    <property type="entry name" value="F86418"/>
</dbReference>
<feature type="region of interest" description="Disordered" evidence="2">
    <location>
        <begin position="1"/>
        <end position="95"/>
    </location>
</feature>
<feature type="region of interest" description="Disordered" evidence="2">
    <location>
        <begin position="487"/>
        <end position="521"/>
    </location>
</feature>
<feature type="compositionally biased region" description="Basic and acidic residues" evidence="2">
    <location>
        <begin position="81"/>
        <end position="95"/>
    </location>
</feature>
<dbReference type="AlphaFoldDB" id="Q9C7P5"/>
<evidence type="ECO:0000313" key="3">
    <source>
        <dbReference type="EMBL" id="AAG51736.1"/>
    </source>
</evidence>
<gene>
    <name evidence="3" type="primary">F15D2.14</name>
</gene>
<feature type="coiled-coil region" evidence="1">
    <location>
        <begin position="425"/>
        <end position="478"/>
    </location>
</feature>
<sequence>MADAGDNQRRSDEKESISTEETKENEDLGSGRNDTGHHVYNEGHEEVLEYLKQERLKDADMQRKRHETESKSIEGTTPDIRLSDSGKGSDEIQKADSVYKRSNADTRVSLPQQRRLKDVVEAHRDRSLVWGGSEPRMRFDESTQGWRDSDYESKWRIGEEVNPKGYLMREQRGDKNQCDGPVKSVGVCGVETEEVAVTIILLNFHRFAGGYCKFGSVCGFQHIRDRDVAEPMYENWSFDVRTQRRYEIEYSGFRPEKRAKTSLDSVEPDSRKRLEGLENKREQENPQEPERQRTEAQDNLQEFREQENPQNQIQINTERQRTMAHDNLQIVSDSRMHDPRRHDTELRLEREKMVNRELEKQRIEHLIDPLVRRYMQAKRDKEVEQRERASIESQRIVAQEILRQQRLQGMRENQNVDSRMHDPRRHDTELRLEREKMVNRELEKQRIEPLIGPLVRRYMQAKRDKEVEQRERASIESQRIVAQENLRQQRLQGMRENQNVDAHDQEKTQELGFKGKEGDGV</sequence>
<reference key="1">
    <citation type="journal article" date="2000" name="Nature">
        <title>Sequence and analysis of chromosome 1 of the plant Arabidopsis thaliana.</title>
        <authorList>
            <person name="Theologis A."/>
            <person name="Ecker J.R."/>
            <person name="Palm C.J."/>
            <person name="Federspiel N.A."/>
            <person name="Kaul S."/>
            <person name="White O."/>
            <person name="Alonso J."/>
            <person name="Altafi H."/>
            <person name="Araujo R."/>
            <person name="Bowman C.L."/>
            <person name="Brooks S.Y."/>
            <person name="Buehler E."/>
            <person name="Chan A."/>
            <person name="Chao Q."/>
            <person name="Chen H."/>
            <person name="Cheuk R.F."/>
            <person name="Chin C.W."/>
            <person name="Chung M.K."/>
            <person name="Conn L."/>
            <person name="Conway A.B."/>
            <person name="Conway A.R."/>
            <person name="Creasy T.H."/>
            <person name="Dewar K."/>
            <person name="Dunn P."/>
            <person name="Etgu P."/>
            <person name="Feldblyum T.V."/>
            <person name="Feng J."/>
            <person name="Fong B."/>
            <person name="Fujii C.Y."/>
            <person name="Gill J.E."/>
            <person name="Goldsmith A.D."/>
            <person name="Haas B."/>
            <person name="Hansen N.F."/>
            <person name="Hughes B."/>
            <person name="Huizar L."/>
            <person name="Hunter J.L."/>
            <person name="Jenkins J."/>
            <person name="Johnson-Hopson C."/>
            <person name="Khan S."/>
            <person name="Khaykin E."/>
            <person name="Kim C.J."/>
            <person name="Koo H.L."/>
            <person name="Kremenetskaia I."/>
            <person name="Kurtz D.B."/>
            <person name="Kwan A."/>
            <person name="Lam B."/>
            <person name="Langin-Hooper S."/>
            <person name="Lee A."/>
            <person name="Lee J.M."/>
            <person name="Lenz C.A."/>
            <person name="Li J.H."/>
            <person name="Li Y."/>
            <person name="Lin X."/>
            <person name="Liu S.X."/>
            <person name="Liu Z.A."/>
            <person name="Luros J.S."/>
            <person name="Maiti R."/>
            <person name="Marziali A."/>
            <person name="Militscher J."/>
            <person name="Miranda M."/>
            <person name="Nguyen M."/>
            <person name="Nierman W.C."/>
            <person name="Osborne B.I."/>
            <person name="Pai G."/>
            <person name="Peterson J."/>
            <person name="Pham P.K."/>
            <person name="Rizzo M."/>
            <person name="Rooney T."/>
            <person name="Rowley D."/>
            <person name="Sakano H."/>
            <person name="Salzberg S.L."/>
            <person name="Schwartz J.R."/>
            <person name="Shinn P."/>
            <person name="Southwick A.M."/>
            <person name="Sun H."/>
            <person name="Tallon L.J."/>
            <person name="Tambunga G."/>
            <person name="Toriumi M.J."/>
            <person name="Town C.D."/>
            <person name="Utterback T."/>
            <person name="Van Aken S."/>
            <person name="Vaysberg M."/>
            <person name="Vysotskaia V.S."/>
            <person name="Walker M."/>
            <person name="Wu D."/>
            <person name="Yu G."/>
            <person name="Fraser C.M."/>
            <person name="Venter J.C."/>
            <person name="Davis R.W."/>
        </authorList>
    </citation>
    <scope>NUCLEOTIDE SEQUENCE [LARGE SCALE GENOMIC DNA]</scope>
    <source>
        <strain>cv. Columbia</strain>
    </source>
</reference>
<name>Q9C7P5_ARATH</name>
<accession>Q9C7P5</accession>
<feature type="compositionally biased region" description="Basic and acidic residues" evidence="2">
    <location>
        <begin position="501"/>
        <end position="521"/>
    </location>
</feature>
<evidence type="ECO:0000256" key="2">
    <source>
        <dbReference type="SAM" id="MobiDB-lite"/>
    </source>
</evidence>
<feature type="compositionally biased region" description="Basic and acidic residues" evidence="2">
    <location>
        <begin position="34"/>
        <end position="72"/>
    </location>
</feature>
<keyword evidence="1" id="KW-0175">Coiled coil</keyword>
<organism evidence="3">
    <name type="scientific">Arabidopsis thaliana</name>
    <name type="common">Mouse-ear cress</name>
    <dbReference type="NCBI Taxonomy" id="3702"/>
    <lineage>
        <taxon>Eukaryota</taxon>
        <taxon>Viridiplantae</taxon>
        <taxon>Streptophyta</taxon>
        <taxon>Embryophyta</taxon>
        <taxon>Tracheophyta</taxon>
        <taxon>Spermatophyta</taxon>
        <taxon>Magnoliopsida</taxon>
        <taxon>eudicotyledons</taxon>
        <taxon>Gunneridae</taxon>
        <taxon>Pentapetalae</taxon>
        <taxon>rosids</taxon>
        <taxon>malvids</taxon>
        <taxon>Brassicales</taxon>
        <taxon>Brassicaceae</taxon>
        <taxon>Camelineae</taxon>
        <taxon>Arabidopsis</taxon>
    </lineage>
</organism>
<reference evidence="3" key="3">
    <citation type="submission" date="2001-01" db="EMBL/GenBank/DDBJ databases">
        <authorList>
            <person name="Town C.D."/>
            <person name="Kaul S."/>
        </authorList>
    </citation>
    <scope>NUCLEOTIDE SEQUENCE</scope>
</reference>
<evidence type="ECO:0000256" key="1">
    <source>
        <dbReference type="SAM" id="Coils"/>
    </source>
</evidence>
<feature type="compositionally biased region" description="Basic and acidic residues" evidence="2">
    <location>
        <begin position="1"/>
        <end position="26"/>
    </location>
</feature>
<dbReference type="ExpressionAtlas" id="Q9C7P5">
    <property type="expression patterns" value="baseline and differential"/>
</dbReference>